<reference evidence="4 6" key="1">
    <citation type="submission" date="2014-03" db="EMBL/GenBank/DDBJ databases">
        <authorList>
            <person name="Casaregola S."/>
        </authorList>
    </citation>
    <scope>NUCLEOTIDE SEQUENCE [LARGE SCALE GENOMIC DNA]</scope>
    <source>
        <strain evidence="4 6">CLIB 918</strain>
    </source>
</reference>
<organism evidence="4 6">
    <name type="scientific">Geotrichum candidum</name>
    <name type="common">Oospora lactis</name>
    <name type="synonym">Dipodascus geotrichum</name>
    <dbReference type="NCBI Taxonomy" id="1173061"/>
    <lineage>
        <taxon>Eukaryota</taxon>
        <taxon>Fungi</taxon>
        <taxon>Dikarya</taxon>
        <taxon>Ascomycota</taxon>
        <taxon>Saccharomycotina</taxon>
        <taxon>Dipodascomycetes</taxon>
        <taxon>Dipodascales</taxon>
        <taxon>Dipodascaceae</taxon>
        <taxon>Geotrichum</taxon>
    </lineage>
</organism>
<dbReference type="PANTHER" id="PTHR23310:SF62">
    <property type="entry name" value="ACYL-COA BINDING PROTEIN 1, ISOFORM A"/>
    <property type="match status" value="1"/>
</dbReference>
<comment type="similarity">
    <text evidence="1">Belongs to the ACBP family.</text>
</comment>
<dbReference type="GO" id="GO:0000062">
    <property type="term" value="F:fatty-acyl-CoA binding"/>
    <property type="evidence" value="ECO:0007669"/>
    <property type="project" value="InterPro"/>
</dbReference>
<accession>A0A0J9XE24</accession>
<dbReference type="SUPFAM" id="SSF47027">
    <property type="entry name" value="Acyl-CoA binding protein"/>
    <property type="match status" value="1"/>
</dbReference>
<dbReference type="InterPro" id="IPR000582">
    <property type="entry name" value="Acyl-CoA-binding_protein"/>
</dbReference>
<dbReference type="PANTHER" id="PTHR23310">
    <property type="entry name" value="ACYL-COA-BINDING PROTEIN, ACBP"/>
    <property type="match status" value="1"/>
</dbReference>
<dbReference type="InterPro" id="IPR035984">
    <property type="entry name" value="Acyl-CoA-binding_sf"/>
</dbReference>
<name>A0A0J9XE24_GEOCN</name>
<evidence type="ECO:0000313" key="5">
    <source>
        <dbReference type="EMBL" id="KAF5105009.1"/>
    </source>
</evidence>
<evidence type="ECO:0000259" key="3">
    <source>
        <dbReference type="PROSITE" id="PS51228"/>
    </source>
</evidence>
<dbReference type="AlphaFoldDB" id="A0A0J9XE24"/>
<dbReference type="Pfam" id="PF00887">
    <property type="entry name" value="ACBP"/>
    <property type="match status" value="1"/>
</dbReference>
<evidence type="ECO:0000256" key="2">
    <source>
        <dbReference type="ARBA" id="ARBA00023121"/>
    </source>
</evidence>
<keyword evidence="2" id="KW-0446">Lipid-binding</keyword>
<dbReference type="Gene3D" id="1.20.80.10">
    <property type="match status" value="1"/>
</dbReference>
<sequence length="86" mass="9725">MPSQEFQTAADQAQAFTKKPTNDELLQLYALFKQATIGDNTTPAPGTFDFKGKAKWNAWKKLEGTSQEDAEKQYIEFVEKLSATYK</sequence>
<evidence type="ECO:0000256" key="1">
    <source>
        <dbReference type="ARBA" id="ARBA00005567"/>
    </source>
</evidence>
<feature type="domain" description="ACB" evidence="3">
    <location>
        <begin position="2"/>
        <end position="86"/>
    </location>
</feature>
<reference evidence="5" key="3">
    <citation type="submission" date="2020-01" db="EMBL/GenBank/DDBJ databases">
        <authorList>
            <person name="Perkins V."/>
            <person name="Lessard M.-H."/>
            <person name="Dugat-Bony E."/>
            <person name="Frenette M."/>
            <person name="Labrie S."/>
        </authorList>
    </citation>
    <scope>NUCLEOTIDE SEQUENCE</scope>
    <source>
        <strain evidence="5">LMA-70</strain>
    </source>
</reference>
<dbReference type="InterPro" id="IPR022408">
    <property type="entry name" value="Acyl-CoA-binding_prot_CS"/>
</dbReference>
<dbReference type="InterPro" id="IPR014352">
    <property type="entry name" value="FERM/acyl-CoA-bd_prot_sf"/>
</dbReference>
<comment type="caution">
    <text evidence="4">The sequence shown here is derived from an EMBL/GenBank/DDBJ whole genome shotgun (WGS) entry which is preliminary data.</text>
</comment>
<evidence type="ECO:0000313" key="6">
    <source>
        <dbReference type="Proteomes" id="UP000242525"/>
    </source>
</evidence>
<evidence type="ECO:0000313" key="4">
    <source>
        <dbReference type="EMBL" id="CDO55544.1"/>
    </source>
</evidence>
<reference evidence="5" key="2">
    <citation type="journal article" date="2020" name="Front. Microbiol.">
        <title>Phenotypic and Genetic Characterization of the Cheese Ripening Yeast Geotrichum candidum.</title>
        <authorList>
            <person name="Perkins V."/>
            <person name="Vignola S."/>
            <person name="Lessard M.H."/>
            <person name="Plante P.L."/>
            <person name="Corbeil J."/>
            <person name="Dugat-Bony E."/>
            <person name="Frenette M."/>
            <person name="Labrie S."/>
        </authorList>
    </citation>
    <scope>NUCLEOTIDE SEQUENCE</scope>
    <source>
        <strain evidence="5">LMA-70</strain>
    </source>
</reference>
<dbReference type="PRINTS" id="PR00689">
    <property type="entry name" value="ACOABINDINGP"/>
</dbReference>
<dbReference type="Proteomes" id="UP000750522">
    <property type="component" value="Unassembled WGS sequence"/>
</dbReference>
<dbReference type="EMBL" id="QQZK01000002">
    <property type="protein sequence ID" value="KAF5105009.1"/>
    <property type="molecule type" value="Genomic_DNA"/>
</dbReference>
<dbReference type="GO" id="GO:0006631">
    <property type="term" value="P:fatty acid metabolic process"/>
    <property type="evidence" value="ECO:0007669"/>
    <property type="project" value="TreeGrafter"/>
</dbReference>
<dbReference type="EMBL" id="CCBN010000011">
    <property type="protein sequence ID" value="CDO55544.1"/>
    <property type="molecule type" value="Genomic_DNA"/>
</dbReference>
<dbReference type="Proteomes" id="UP000242525">
    <property type="component" value="Unassembled WGS sequence"/>
</dbReference>
<protein>
    <submittedName>
        <fullName evidence="4">Similar to Saccharomyces cerevisiae YGR037C ACB1 Acyl-CoA-binding protein</fullName>
    </submittedName>
</protein>
<dbReference type="PROSITE" id="PS51228">
    <property type="entry name" value="ACB_2"/>
    <property type="match status" value="1"/>
</dbReference>
<dbReference type="PROSITE" id="PS00880">
    <property type="entry name" value="ACB_1"/>
    <property type="match status" value="1"/>
</dbReference>
<proteinExistence type="inferred from homology"/>
<keyword evidence="6" id="KW-1185">Reference proteome</keyword>
<dbReference type="OrthoDB" id="346910at2759"/>
<dbReference type="STRING" id="1173061.A0A0J9XE24"/>
<gene>
    <name evidence="4" type="ORF">BN980_GECA11s02826g</name>
    <name evidence="5" type="ORF">DV451_000170</name>
</gene>